<dbReference type="Proteomes" id="UP000565521">
    <property type="component" value="Unassembled WGS sequence"/>
</dbReference>
<keyword evidence="1" id="KW-1133">Transmembrane helix</keyword>
<comment type="caution">
    <text evidence="2">The sequence shown here is derived from an EMBL/GenBank/DDBJ whole genome shotgun (WGS) entry which is preliminary data.</text>
</comment>
<sequence length="118" mass="12781">MDSAPTSTAALLTLLLNETFVLTLAGLLFIVVLVLLLLTPVFYLSRPKSGGTAKLVAFGLCLLPIWLGSGGWIEADFGYMKYGWLASSFYYLPLGVVFVNLIRTLPIILPENKQQGGS</sequence>
<proteinExistence type="predicted"/>
<keyword evidence="1" id="KW-0472">Membrane</keyword>
<gene>
    <name evidence="2" type="ORF">HW554_14890</name>
</gene>
<evidence type="ECO:0000313" key="3">
    <source>
        <dbReference type="Proteomes" id="UP000565521"/>
    </source>
</evidence>
<organism evidence="2 3">
    <name type="scientific">Hymenobacter lapidiphilus</name>
    <dbReference type="NCBI Taxonomy" id="2608003"/>
    <lineage>
        <taxon>Bacteria</taxon>
        <taxon>Pseudomonadati</taxon>
        <taxon>Bacteroidota</taxon>
        <taxon>Cytophagia</taxon>
        <taxon>Cytophagales</taxon>
        <taxon>Hymenobacteraceae</taxon>
        <taxon>Hymenobacter</taxon>
    </lineage>
</organism>
<name>A0A7Y7PR54_9BACT</name>
<feature type="transmembrane region" description="Helical" evidence="1">
    <location>
        <begin position="20"/>
        <end position="43"/>
    </location>
</feature>
<dbReference type="RefSeq" id="WP_176909366.1">
    <property type="nucleotide sequence ID" value="NZ_JABKAU010000030.1"/>
</dbReference>
<dbReference type="AlphaFoldDB" id="A0A7Y7PR54"/>
<feature type="transmembrane region" description="Helical" evidence="1">
    <location>
        <begin position="55"/>
        <end position="73"/>
    </location>
</feature>
<evidence type="ECO:0000313" key="2">
    <source>
        <dbReference type="EMBL" id="NVO32500.1"/>
    </source>
</evidence>
<keyword evidence="1" id="KW-0812">Transmembrane</keyword>
<dbReference type="EMBL" id="JABKAU010000030">
    <property type="protein sequence ID" value="NVO32500.1"/>
    <property type="molecule type" value="Genomic_DNA"/>
</dbReference>
<evidence type="ECO:0000256" key="1">
    <source>
        <dbReference type="SAM" id="Phobius"/>
    </source>
</evidence>
<keyword evidence="3" id="KW-1185">Reference proteome</keyword>
<protein>
    <submittedName>
        <fullName evidence="2">Uncharacterized protein</fullName>
    </submittedName>
</protein>
<reference evidence="2 3" key="1">
    <citation type="submission" date="2020-05" db="EMBL/GenBank/DDBJ databases">
        <title>Hymenobacter terrestris sp. nov. and Hymenobacter lapidiphilus sp. nov., isolated from regoliths in Antarctica.</title>
        <authorList>
            <person name="Sedlacek I."/>
            <person name="Pantucek R."/>
            <person name="Zeman M."/>
            <person name="Holochova P."/>
            <person name="Kralova S."/>
            <person name="Stankova E."/>
            <person name="Sedo O."/>
            <person name="Micenkova L."/>
            <person name="Svec P."/>
            <person name="Gupta V."/>
            <person name="Sood U."/>
            <person name="Korpole U.S."/>
            <person name="Lal R."/>
        </authorList>
    </citation>
    <scope>NUCLEOTIDE SEQUENCE [LARGE SCALE GENOMIC DNA]</scope>
    <source>
        <strain evidence="2 3">P5342</strain>
    </source>
</reference>
<accession>A0A7Y7PR54</accession>
<feature type="transmembrane region" description="Helical" evidence="1">
    <location>
        <begin position="88"/>
        <end position="109"/>
    </location>
</feature>